<organism evidence="1 2">
    <name type="scientific">Araneus ventricosus</name>
    <name type="common">Orbweaver spider</name>
    <name type="synonym">Epeira ventricosa</name>
    <dbReference type="NCBI Taxonomy" id="182803"/>
    <lineage>
        <taxon>Eukaryota</taxon>
        <taxon>Metazoa</taxon>
        <taxon>Ecdysozoa</taxon>
        <taxon>Arthropoda</taxon>
        <taxon>Chelicerata</taxon>
        <taxon>Arachnida</taxon>
        <taxon>Araneae</taxon>
        <taxon>Araneomorphae</taxon>
        <taxon>Entelegynae</taxon>
        <taxon>Araneoidea</taxon>
        <taxon>Araneidae</taxon>
        <taxon>Araneus</taxon>
    </lineage>
</organism>
<sequence length="97" mass="10605">MTRTKPDMAPVLQISAPHQQDDVWPLRMKVNLHQRFFLYSASLPPGGTMRTRMRSCQISKRILAPGHGYSNGGASFSPTVIVSTSFGKGRVVAGDGF</sequence>
<protein>
    <submittedName>
        <fullName evidence="1">Uncharacterized protein</fullName>
    </submittedName>
</protein>
<dbReference type="Proteomes" id="UP000499080">
    <property type="component" value="Unassembled WGS sequence"/>
</dbReference>
<name>A0A4Y2PD91_ARAVE</name>
<evidence type="ECO:0000313" key="2">
    <source>
        <dbReference type="Proteomes" id="UP000499080"/>
    </source>
</evidence>
<evidence type="ECO:0000313" key="1">
    <source>
        <dbReference type="EMBL" id="GBN47986.1"/>
    </source>
</evidence>
<proteinExistence type="predicted"/>
<dbReference type="AlphaFoldDB" id="A0A4Y2PD91"/>
<dbReference type="EMBL" id="BGPR01010783">
    <property type="protein sequence ID" value="GBN47986.1"/>
    <property type="molecule type" value="Genomic_DNA"/>
</dbReference>
<comment type="caution">
    <text evidence="1">The sequence shown here is derived from an EMBL/GenBank/DDBJ whole genome shotgun (WGS) entry which is preliminary data.</text>
</comment>
<accession>A0A4Y2PD91</accession>
<keyword evidence="2" id="KW-1185">Reference proteome</keyword>
<gene>
    <name evidence="1" type="ORF">AVEN_208456_1</name>
</gene>
<reference evidence="1 2" key="1">
    <citation type="journal article" date="2019" name="Sci. Rep.">
        <title>Orb-weaving spider Araneus ventricosus genome elucidates the spidroin gene catalogue.</title>
        <authorList>
            <person name="Kono N."/>
            <person name="Nakamura H."/>
            <person name="Ohtoshi R."/>
            <person name="Moran D.A.P."/>
            <person name="Shinohara A."/>
            <person name="Yoshida Y."/>
            <person name="Fujiwara M."/>
            <person name="Mori M."/>
            <person name="Tomita M."/>
            <person name="Arakawa K."/>
        </authorList>
    </citation>
    <scope>NUCLEOTIDE SEQUENCE [LARGE SCALE GENOMIC DNA]</scope>
</reference>